<dbReference type="InterPro" id="IPR004045">
    <property type="entry name" value="Glutathione_S-Trfase_N"/>
</dbReference>
<dbReference type="SUPFAM" id="SSF47616">
    <property type="entry name" value="GST C-terminal domain-like"/>
    <property type="match status" value="1"/>
</dbReference>
<dbReference type="Pfam" id="PF02798">
    <property type="entry name" value="GST_N"/>
    <property type="match status" value="1"/>
</dbReference>
<dbReference type="GO" id="GO:0005737">
    <property type="term" value="C:cytoplasm"/>
    <property type="evidence" value="ECO:0007669"/>
    <property type="project" value="TreeGrafter"/>
</dbReference>
<dbReference type="SFLD" id="SFLDG00358">
    <property type="entry name" value="Main_(cytGST)"/>
    <property type="match status" value="1"/>
</dbReference>
<dbReference type="AlphaFoldDB" id="H3KH37"/>
<feature type="domain" description="GST N-terminal" evidence="1">
    <location>
        <begin position="1"/>
        <end position="82"/>
    </location>
</feature>
<keyword evidence="4" id="KW-1185">Reference proteome</keyword>
<proteinExistence type="predicted"/>
<dbReference type="InterPro" id="IPR040079">
    <property type="entry name" value="Glutathione_S-Trfase"/>
</dbReference>
<evidence type="ECO:0000259" key="1">
    <source>
        <dbReference type="PROSITE" id="PS50404"/>
    </source>
</evidence>
<feature type="domain" description="GST C-terminal" evidence="2">
    <location>
        <begin position="87"/>
        <end position="205"/>
    </location>
</feature>
<dbReference type="Pfam" id="PF13410">
    <property type="entry name" value="GST_C_2"/>
    <property type="match status" value="1"/>
</dbReference>
<dbReference type="OrthoDB" id="9781431at2"/>
<dbReference type="Gene3D" id="3.40.30.10">
    <property type="entry name" value="Glutaredoxin"/>
    <property type="match status" value="1"/>
</dbReference>
<dbReference type="SUPFAM" id="SSF52833">
    <property type="entry name" value="Thioredoxin-like"/>
    <property type="match status" value="1"/>
</dbReference>
<organism evidence="3 4">
    <name type="scientific">Sutterella parvirubra YIT 11816</name>
    <dbReference type="NCBI Taxonomy" id="762967"/>
    <lineage>
        <taxon>Bacteria</taxon>
        <taxon>Pseudomonadati</taxon>
        <taxon>Pseudomonadota</taxon>
        <taxon>Betaproteobacteria</taxon>
        <taxon>Burkholderiales</taxon>
        <taxon>Sutterellaceae</taxon>
        <taxon>Sutterella</taxon>
    </lineage>
</organism>
<evidence type="ECO:0000313" key="3">
    <source>
        <dbReference type="EMBL" id="EHY30572.1"/>
    </source>
</evidence>
<dbReference type="InterPro" id="IPR050983">
    <property type="entry name" value="GST_Omega/HSP26"/>
</dbReference>
<evidence type="ECO:0000259" key="2">
    <source>
        <dbReference type="PROSITE" id="PS50405"/>
    </source>
</evidence>
<dbReference type="SFLD" id="SFLDS00019">
    <property type="entry name" value="Glutathione_Transferase_(cytos"/>
    <property type="match status" value="1"/>
</dbReference>
<dbReference type="PANTHER" id="PTHR43968">
    <property type="match status" value="1"/>
</dbReference>
<dbReference type="STRING" id="762967.HMPREF9440_02076"/>
<dbReference type="InterPro" id="IPR010987">
    <property type="entry name" value="Glutathione-S-Trfase_C-like"/>
</dbReference>
<dbReference type="PROSITE" id="PS50404">
    <property type="entry name" value="GST_NTER"/>
    <property type="match status" value="1"/>
</dbReference>
<dbReference type="PANTHER" id="PTHR43968:SF6">
    <property type="entry name" value="GLUTATHIONE S-TRANSFERASE OMEGA"/>
    <property type="match status" value="1"/>
</dbReference>
<name>H3KH37_9BURK</name>
<dbReference type="PROSITE" id="PS50405">
    <property type="entry name" value="GST_CTER"/>
    <property type="match status" value="1"/>
</dbReference>
<reference evidence="3 4" key="1">
    <citation type="submission" date="2011-11" db="EMBL/GenBank/DDBJ databases">
        <authorList>
            <person name="Weinstock G."/>
            <person name="Sodergren E."/>
            <person name="Clifton S."/>
            <person name="Fulton L."/>
            <person name="Fulton B."/>
            <person name="Courtney L."/>
            <person name="Fronick C."/>
            <person name="Harrison M."/>
            <person name="Strong C."/>
            <person name="Farmer C."/>
            <person name="Delahaunty K."/>
            <person name="Markovic C."/>
            <person name="Hall O."/>
            <person name="Minx P."/>
            <person name="Tomlinson C."/>
            <person name="Mitreva M."/>
            <person name="Hou S."/>
            <person name="Chen J."/>
            <person name="Wollam A."/>
            <person name="Pepin K.H."/>
            <person name="Johnson M."/>
            <person name="Bhonagiri V."/>
            <person name="Zhang X."/>
            <person name="Suruliraj S."/>
            <person name="Warren W."/>
            <person name="Chinwalla A."/>
            <person name="Mardis E.R."/>
            <person name="Wilson R.K."/>
        </authorList>
    </citation>
    <scope>NUCLEOTIDE SEQUENCE [LARGE SCALE GENOMIC DNA]</scope>
    <source>
        <strain evidence="3 4">YIT 11816</strain>
    </source>
</reference>
<evidence type="ECO:0000313" key="4">
    <source>
        <dbReference type="Proteomes" id="UP000004956"/>
    </source>
</evidence>
<dbReference type="HOGENOM" id="CLU_011226_9_3_4"/>
<dbReference type="EMBL" id="AFBQ01000312">
    <property type="protein sequence ID" value="EHY30572.1"/>
    <property type="molecule type" value="Genomic_DNA"/>
</dbReference>
<dbReference type="InterPro" id="IPR036249">
    <property type="entry name" value="Thioredoxin-like_sf"/>
</dbReference>
<dbReference type="Gene3D" id="1.20.1050.10">
    <property type="match status" value="1"/>
</dbReference>
<gene>
    <name evidence="3" type="ORF">HMPREF9440_02076</name>
</gene>
<dbReference type="PROSITE" id="PS51354">
    <property type="entry name" value="GLUTAREDOXIN_2"/>
    <property type="match status" value="1"/>
</dbReference>
<protein>
    <submittedName>
        <fullName evidence="3">Putative stringent starvation protein A</fullName>
    </submittedName>
</protein>
<comment type="caution">
    <text evidence="3">The sequence shown here is derived from an EMBL/GenBank/DDBJ whole genome shotgun (WGS) entry which is preliminary data.</text>
</comment>
<dbReference type="RefSeq" id="WP_008543306.1">
    <property type="nucleotide sequence ID" value="NZ_JH605007.1"/>
</dbReference>
<dbReference type="InterPro" id="IPR036282">
    <property type="entry name" value="Glutathione-S-Trfase_C_sf"/>
</dbReference>
<dbReference type="Proteomes" id="UP000004956">
    <property type="component" value="Unassembled WGS sequence"/>
</dbReference>
<dbReference type="PATRIC" id="fig|762967.3.peg.1634"/>
<accession>H3KH37</accession>
<sequence length="205" mass="24181">MMTLYSGPTCPFSHMSRIVLNEKGCEFEVESIDLEGISEEMKTQFLQLSPYRELPVLVERDLILYNVNVINEYIDERFPHPQLMPTEPVSRARTRLFLQIFERDLMPFVRMLEARRASDEQKALARRRILACLQVLSMRIGPTKFIFGDEFQMIDAVLAPILWRLPHYGIELPPETERLMTYAERLFSRQSFIDSMTAQERSMRR</sequence>